<dbReference type="AlphaFoldDB" id="A0A8J5XYE1"/>
<keyword evidence="9" id="KW-1185">Reference proteome</keyword>
<name>A0A8J5XYE1_9ROSI</name>
<evidence type="ECO:0000256" key="1">
    <source>
        <dbReference type="ARBA" id="ARBA00004123"/>
    </source>
</evidence>
<dbReference type="OrthoDB" id="690068at2759"/>
<dbReference type="PANTHER" id="PTHR46412">
    <property type="entry name" value="BES1-INTERACTING MYC-LIKE PROTEIN"/>
    <property type="match status" value="1"/>
</dbReference>
<dbReference type="InterPro" id="IPR036638">
    <property type="entry name" value="HLH_DNA-bd_sf"/>
</dbReference>
<evidence type="ECO:0000259" key="7">
    <source>
        <dbReference type="PROSITE" id="PS50888"/>
    </source>
</evidence>
<dbReference type="GO" id="GO:0003700">
    <property type="term" value="F:DNA-binding transcription factor activity"/>
    <property type="evidence" value="ECO:0007669"/>
    <property type="project" value="InterPro"/>
</dbReference>
<dbReference type="PANTHER" id="PTHR46412:SF6">
    <property type="entry name" value="TRANSCRIPTION FACTOR BIM2"/>
    <property type="match status" value="1"/>
</dbReference>
<keyword evidence="3" id="KW-0238">DNA-binding</keyword>
<evidence type="ECO:0000256" key="6">
    <source>
        <dbReference type="SAM" id="MobiDB-lite"/>
    </source>
</evidence>
<comment type="subcellular location">
    <subcellularLocation>
        <location evidence="1">Nucleus</location>
    </subcellularLocation>
</comment>
<accession>A0A8J5XYE1</accession>
<feature type="domain" description="BHLH" evidence="7">
    <location>
        <begin position="53"/>
        <end position="103"/>
    </location>
</feature>
<keyword evidence="5" id="KW-0539">Nucleus</keyword>
<dbReference type="GO" id="GO:0006351">
    <property type="term" value="P:DNA-templated transcription"/>
    <property type="evidence" value="ECO:0007669"/>
    <property type="project" value="InterPro"/>
</dbReference>
<dbReference type="EMBL" id="JAHUZN010000013">
    <property type="protein sequence ID" value="KAG8473099.1"/>
    <property type="molecule type" value="Genomic_DNA"/>
</dbReference>
<gene>
    <name evidence="8" type="ORF">CXB51_035020</name>
</gene>
<dbReference type="Pfam" id="PF00010">
    <property type="entry name" value="HLH"/>
    <property type="match status" value="1"/>
</dbReference>
<dbReference type="InterPro" id="IPR044295">
    <property type="entry name" value="BIM1/2/3"/>
</dbReference>
<feature type="compositionally biased region" description="Basic and acidic residues" evidence="6">
    <location>
        <begin position="59"/>
        <end position="68"/>
    </location>
</feature>
<evidence type="ECO:0000313" key="8">
    <source>
        <dbReference type="EMBL" id="KAG8473099.1"/>
    </source>
</evidence>
<evidence type="ECO:0000256" key="4">
    <source>
        <dbReference type="ARBA" id="ARBA00023163"/>
    </source>
</evidence>
<keyword evidence="2" id="KW-0805">Transcription regulation</keyword>
<dbReference type="GO" id="GO:0005634">
    <property type="term" value="C:nucleus"/>
    <property type="evidence" value="ECO:0007669"/>
    <property type="project" value="UniProtKB-SubCell"/>
</dbReference>
<dbReference type="CDD" id="cd11453">
    <property type="entry name" value="bHLH_AtBIM_like"/>
    <property type="match status" value="1"/>
</dbReference>
<feature type="region of interest" description="Disordered" evidence="6">
    <location>
        <begin position="306"/>
        <end position="341"/>
    </location>
</feature>
<proteinExistence type="predicted"/>
<comment type="caution">
    <text evidence="8">The sequence shown here is derived from an EMBL/GenBank/DDBJ whole genome shotgun (WGS) entry which is preliminary data.</text>
</comment>
<feature type="compositionally biased region" description="Basic and acidic residues" evidence="6">
    <location>
        <begin position="322"/>
        <end position="341"/>
    </location>
</feature>
<dbReference type="Gene3D" id="4.10.280.10">
    <property type="entry name" value="Helix-loop-helix DNA-binding domain"/>
    <property type="match status" value="1"/>
</dbReference>
<dbReference type="SMART" id="SM00353">
    <property type="entry name" value="HLH"/>
    <property type="match status" value="1"/>
</dbReference>
<organism evidence="8 9">
    <name type="scientific">Gossypium anomalum</name>
    <dbReference type="NCBI Taxonomy" id="47600"/>
    <lineage>
        <taxon>Eukaryota</taxon>
        <taxon>Viridiplantae</taxon>
        <taxon>Streptophyta</taxon>
        <taxon>Embryophyta</taxon>
        <taxon>Tracheophyta</taxon>
        <taxon>Spermatophyta</taxon>
        <taxon>Magnoliopsida</taxon>
        <taxon>eudicotyledons</taxon>
        <taxon>Gunneridae</taxon>
        <taxon>Pentapetalae</taxon>
        <taxon>rosids</taxon>
        <taxon>malvids</taxon>
        <taxon>Malvales</taxon>
        <taxon>Malvaceae</taxon>
        <taxon>Malvoideae</taxon>
        <taxon>Gossypium</taxon>
    </lineage>
</organism>
<reference evidence="8 9" key="1">
    <citation type="journal article" date="2021" name="bioRxiv">
        <title>The Gossypium anomalum genome as a resource for cotton improvement and evolutionary analysis of hybrid incompatibility.</title>
        <authorList>
            <person name="Grover C.E."/>
            <person name="Yuan D."/>
            <person name="Arick M.A."/>
            <person name="Miller E.R."/>
            <person name="Hu G."/>
            <person name="Peterson D.G."/>
            <person name="Wendel J.F."/>
            <person name="Udall J.A."/>
        </authorList>
    </citation>
    <scope>NUCLEOTIDE SEQUENCE [LARGE SCALE GENOMIC DNA]</scope>
    <source>
        <strain evidence="8">JFW-Udall</strain>
        <tissue evidence="8">Leaf</tissue>
    </source>
</reference>
<dbReference type="PROSITE" id="PS50888">
    <property type="entry name" value="BHLH"/>
    <property type="match status" value="1"/>
</dbReference>
<dbReference type="GO" id="GO:0003677">
    <property type="term" value="F:DNA binding"/>
    <property type="evidence" value="ECO:0007669"/>
    <property type="project" value="UniProtKB-KW"/>
</dbReference>
<sequence>MRTGKGSQEEEEYEEEEFGSKKGGFSSTQTMSFNPNNNSTTNKDGKNNDKANAIRSKHSVTEQRRRSKINERFQRLRDLIPNTDQKRDTASFLLEVIEYVQYLQEKVQKYEDSYQGWSSEPAKLMPWFLLNKASGYGAFLFERNSHWHVQSLVGHPQASKKGSGPGATFARKFDENNTNINPMVITSVPNAVETDPIRYVTSKTMDCQTELANNGTHLPIQGENVLVHPLQRPVSETQSTECLVGNDIPINQQEDLTIEGGTISISSVYSQGLLSALAQALQCSGLDLSQATMSVQIDLGKHANRGLSAKEPHNSPHQAMTHLRDVSSGEDSDHAQKRLKK</sequence>
<protein>
    <recommendedName>
        <fullName evidence="7">BHLH domain-containing protein</fullName>
    </recommendedName>
</protein>
<evidence type="ECO:0000256" key="5">
    <source>
        <dbReference type="ARBA" id="ARBA00023242"/>
    </source>
</evidence>
<dbReference type="InterPro" id="IPR011598">
    <property type="entry name" value="bHLH_dom"/>
</dbReference>
<feature type="region of interest" description="Disordered" evidence="6">
    <location>
        <begin position="1"/>
        <end position="68"/>
    </location>
</feature>
<dbReference type="SUPFAM" id="SSF47459">
    <property type="entry name" value="HLH, helix-loop-helix DNA-binding domain"/>
    <property type="match status" value="1"/>
</dbReference>
<dbReference type="GO" id="GO:0046983">
    <property type="term" value="F:protein dimerization activity"/>
    <property type="evidence" value="ECO:0007669"/>
    <property type="project" value="InterPro"/>
</dbReference>
<keyword evidence="4" id="KW-0804">Transcription</keyword>
<evidence type="ECO:0000256" key="3">
    <source>
        <dbReference type="ARBA" id="ARBA00023125"/>
    </source>
</evidence>
<evidence type="ECO:0000256" key="2">
    <source>
        <dbReference type="ARBA" id="ARBA00023015"/>
    </source>
</evidence>
<evidence type="ECO:0000313" key="9">
    <source>
        <dbReference type="Proteomes" id="UP000701853"/>
    </source>
</evidence>
<dbReference type="FunFam" id="4.10.280.10:FF:000093">
    <property type="entry name" value="BHLH domain class transcription factor"/>
    <property type="match status" value="1"/>
</dbReference>
<dbReference type="Proteomes" id="UP000701853">
    <property type="component" value="Chromosome 13"/>
</dbReference>